<dbReference type="HOGENOM" id="CLU_048612_0_1_1"/>
<dbReference type="OrthoDB" id="4106209at2759"/>
<accession>G0SCE9</accession>
<protein>
    <submittedName>
        <fullName evidence="2">Uncharacterized protein</fullName>
    </submittedName>
</protein>
<dbReference type="KEGG" id="cthr:CTHT_0056970"/>
<dbReference type="GeneID" id="18259735"/>
<dbReference type="Proteomes" id="UP000008066">
    <property type="component" value="Unassembled WGS sequence"/>
</dbReference>
<reference evidence="2 3" key="1">
    <citation type="journal article" date="2011" name="Cell">
        <title>Insight into structure and assembly of the nuclear pore complex by utilizing the genome of a eukaryotic thermophile.</title>
        <authorList>
            <person name="Amlacher S."/>
            <person name="Sarges P."/>
            <person name="Flemming D."/>
            <person name="van Noort V."/>
            <person name="Kunze R."/>
            <person name="Devos D.P."/>
            <person name="Arumugam M."/>
            <person name="Bork P."/>
            <person name="Hurt E."/>
        </authorList>
    </citation>
    <scope>NUCLEOTIDE SEQUENCE [LARGE SCALE GENOMIC DNA]</scope>
    <source>
        <strain evidence="3">DSM 1495 / CBS 144.50 / IMI 039719</strain>
    </source>
</reference>
<proteinExistence type="predicted"/>
<sequence>MKGRPVEELVYEYLFPRPRQSDPQNWNSFLQRCLIQEVRNETHSFYGHIDSLEAKYPGLDYTHPVHRIRLSRWPWHRRLFRAFDALRLTPAEIQGLAHWEGTKWAKERYEADHNVIIRDTTADGFPNYVNPDDPYSAQSIARRRAQRQAAREHHRHQHDEAATEENPDENEEDEDEESQSDEDENEAAASSMRLIQEQIRLQQQQAQQALLRSQPQQSQHAPTTTTTTATLHHLLIDPSIPLDEAWETWLKNAIENGELSHVTDQIARYTGTTPHTTTLTIDDIFPSRVMAAARAGRWDEIPPTLHGMIRSALETADRSRSGNGGSSRPPVQWTAVRFTTTAAPPQWEQGRRH</sequence>
<evidence type="ECO:0000256" key="1">
    <source>
        <dbReference type="SAM" id="MobiDB-lite"/>
    </source>
</evidence>
<organism evidence="3">
    <name type="scientific">Chaetomium thermophilum (strain DSM 1495 / CBS 144.50 / IMI 039719)</name>
    <name type="common">Thermochaetoides thermophila</name>
    <dbReference type="NCBI Taxonomy" id="759272"/>
    <lineage>
        <taxon>Eukaryota</taxon>
        <taxon>Fungi</taxon>
        <taxon>Dikarya</taxon>
        <taxon>Ascomycota</taxon>
        <taxon>Pezizomycotina</taxon>
        <taxon>Sordariomycetes</taxon>
        <taxon>Sordariomycetidae</taxon>
        <taxon>Sordariales</taxon>
        <taxon>Chaetomiaceae</taxon>
        <taxon>Thermochaetoides</taxon>
    </lineage>
</organism>
<name>G0SCE9_CHATD</name>
<evidence type="ECO:0000313" key="2">
    <source>
        <dbReference type="EMBL" id="EGS19075.1"/>
    </source>
</evidence>
<feature type="region of interest" description="Disordered" evidence="1">
    <location>
        <begin position="315"/>
        <end position="353"/>
    </location>
</feature>
<feature type="region of interest" description="Disordered" evidence="1">
    <location>
        <begin position="206"/>
        <end position="226"/>
    </location>
</feature>
<dbReference type="EMBL" id="GL988045">
    <property type="protein sequence ID" value="EGS19075.1"/>
    <property type="molecule type" value="Genomic_DNA"/>
</dbReference>
<dbReference type="eggNOG" id="ENOG502SHH7">
    <property type="taxonomic scope" value="Eukaryota"/>
</dbReference>
<evidence type="ECO:0000313" key="3">
    <source>
        <dbReference type="Proteomes" id="UP000008066"/>
    </source>
</evidence>
<dbReference type="OMA" id="TDPQNFQ"/>
<feature type="compositionally biased region" description="Basic residues" evidence="1">
    <location>
        <begin position="141"/>
        <end position="156"/>
    </location>
</feature>
<dbReference type="RefSeq" id="XP_006696020.1">
    <property type="nucleotide sequence ID" value="XM_006695957.1"/>
</dbReference>
<feature type="region of interest" description="Disordered" evidence="1">
    <location>
        <begin position="140"/>
        <end position="191"/>
    </location>
</feature>
<dbReference type="AlphaFoldDB" id="G0SCE9"/>
<feature type="compositionally biased region" description="Acidic residues" evidence="1">
    <location>
        <begin position="162"/>
        <end position="186"/>
    </location>
</feature>
<gene>
    <name evidence="2" type="ORF">CTHT_0056970</name>
</gene>
<keyword evidence="3" id="KW-1185">Reference proteome</keyword>